<evidence type="ECO:0000313" key="3">
    <source>
        <dbReference type="Proteomes" id="UP001227101"/>
    </source>
</evidence>
<proteinExistence type="predicted"/>
<dbReference type="RefSeq" id="WP_285455900.1">
    <property type="nucleotide sequence ID" value="NZ_CP127173.1"/>
</dbReference>
<keyword evidence="1" id="KW-0472">Membrane</keyword>
<evidence type="ECO:0000313" key="2">
    <source>
        <dbReference type="EMBL" id="WIV58517.1"/>
    </source>
</evidence>
<keyword evidence="3" id="KW-1185">Reference proteome</keyword>
<dbReference type="EMBL" id="CP127173">
    <property type="protein sequence ID" value="WIV58517.1"/>
    <property type="molecule type" value="Genomic_DNA"/>
</dbReference>
<evidence type="ECO:0000256" key="1">
    <source>
        <dbReference type="SAM" id="Phobius"/>
    </source>
</evidence>
<gene>
    <name evidence="2" type="ORF">QP939_07745</name>
</gene>
<feature type="transmembrane region" description="Helical" evidence="1">
    <location>
        <begin position="50"/>
        <end position="70"/>
    </location>
</feature>
<reference evidence="2 3" key="1">
    <citation type="submission" date="2023-06" db="EMBL/GenBank/DDBJ databases">
        <authorList>
            <person name="Oyuntsetseg B."/>
            <person name="Kim S.B."/>
        </authorList>
    </citation>
    <scope>NUCLEOTIDE SEQUENCE [LARGE SCALE GENOMIC DNA]</scope>
    <source>
        <strain evidence="2 3">2-2</strain>
    </source>
</reference>
<organism evidence="2 3">
    <name type="scientific">Amycolatopsis nalaikhensis</name>
    <dbReference type="NCBI Taxonomy" id="715472"/>
    <lineage>
        <taxon>Bacteria</taxon>
        <taxon>Bacillati</taxon>
        <taxon>Actinomycetota</taxon>
        <taxon>Actinomycetes</taxon>
        <taxon>Pseudonocardiales</taxon>
        <taxon>Pseudonocardiaceae</taxon>
        <taxon>Amycolatopsis</taxon>
    </lineage>
</organism>
<feature type="transmembrane region" description="Helical" evidence="1">
    <location>
        <begin position="18"/>
        <end position="38"/>
    </location>
</feature>
<dbReference type="Proteomes" id="UP001227101">
    <property type="component" value="Chromosome"/>
</dbReference>
<keyword evidence="1" id="KW-1133">Transmembrane helix</keyword>
<name>A0ABY8XSA6_9PSEU</name>
<dbReference type="InterPro" id="IPR045770">
    <property type="entry name" value="DUF6223"/>
</dbReference>
<protein>
    <submittedName>
        <fullName evidence="2">DUF6223 family protein</fullName>
    </submittedName>
</protein>
<dbReference type="Pfam" id="PF19733">
    <property type="entry name" value="DUF6223"/>
    <property type="match status" value="1"/>
</dbReference>
<sequence>MSVHLAAVSAYTLTAGRLWSVVAAVVGVAGIVIGWLALTGRAGSGRTASMTAVVLGVAGAIGGGAVVAAAKGGPGTGYGIVGGYLALLVGVVAAGLGAWAIVRARRGFVGGRR</sequence>
<keyword evidence="1" id="KW-0812">Transmembrane</keyword>
<accession>A0ABY8XSA6</accession>
<feature type="transmembrane region" description="Helical" evidence="1">
    <location>
        <begin position="82"/>
        <end position="102"/>
    </location>
</feature>